<organism evidence="2 3">
    <name type="scientific">Stakelama tenebrarum</name>
    <dbReference type="NCBI Taxonomy" id="2711215"/>
    <lineage>
        <taxon>Bacteria</taxon>
        <taxon>Pseudomonadati</taxon>
        <taxon>Pseudomonadota</taxon>
        <taxon>Alphaproteobacteria</taxon>
        <taxon>Sphingomonadales</taxon>
        <taxon>Sphingomonadaceae</taxon>
        <taxon>Stakelama</taxon>
    </lineage>
</organism>
<protein>
    <recommendedName>
        <fullName evidence="4">Lipoprotein</fullName>
    </recommendedName>
</protein>
<dbReference type="EMBL" id="CP049109">
    <property type="protein sequence ID" value="QIG81331.1"/>
    <property type="molecule type" value="Genomic_DNA"/>
</dbReference>
<keyword evidence="1" id="KW-0732">Signal</keyword>
<sequence>MRRPLPAAALAAAVSALALGGLTGCSGPRIIPAAAEPLPVPTPVATPSPVPAATPTPAVALPTGDWRDWNVTPGDWVYRQDGRGSIAMYGRPGQAADFTIRCDRSNGRIIFGRHIAAAPAAAMAFTVRTSSMMQELLFQPVAGEPYVAAMLGPRDPLLDAMGFSRGRFIVEGSGLYPLVLPAWAEVHRVVEDCRK</sequence>
<evidence type="ECO:0008006" key="4">
    <source>
        <dbReference type="Google" id="ProtNLM"/>
    </source>
</evidence>
<gene>
    <name evidence="2" type="ORF">G5C33_17110</name>
</gene>
<feature type="signal peptide" evidence="1">
    <location>
        <begin position="1"/>
        <end position="18"/>
    </location>
</feature>
<evidence type="ECO:0000256" key="1">
    <source>
        <dbReference type="SAM" id="SignalP"/>
    </source>
</evidence>
<feature type="chain" id="PRO_5026196955" description="Lipoprotein" evidence="1">
    <location>
        <begin position="19"/>
        <end position="195"/>
    </location>
</feature>
<evidence type="ECO:0000313" key="2">
    <source>
        <dbReference type="EMBL" id="QIG81331.1"/>
    </source>
</evidence>
<accession>A0A6G6Y907</accession>
<dbReference type="RefSeq" id="WP_165328257.1">
    <property type="nucleotide sequence ID" value="NZ_CP049109.1"/>
</dbReference>
<dbReference type="Proteomes" id="UP000501568">
    <property type="component" value="Chromosome"/>
</dbReference>
<evidence type="ECO:0000313" key="3">
    <source>
        <dbReference type="Proteomes" id="UP000501568"/>
    </source>
</evidence>
<dbReference type="PROSITE" id="PS51257">
    <property type="entry name" value="PROKAR_LIPOPROTEIN"/>
    <property type="match status" value="1"/>
</dbReference>
<dbReference type="KEGG" id="spzr:G5C33_17110"/>
<proteinExistence type="predicted"/>
<keyword evidence="3" id="KW-1185">Reference proteome</keyword>
<name>A0A6G6Y907_9SPHN</name>
<dbReference type="AlphaFoldDB" id="A0A6G6Y907"/>
<reference evidence="2 3" key="1">
    <citation type="submission" date="2020-02" db="EMBL/GenBank/DDBJ databases">
        <authorList>
            <person name="Zheng R.K."/>
            <person name="Sun C.M."/>
        </authorList>
    </citation>
    <scope>NUCLEOTIDE SEQUENCE [LARGE SCALE GENOMIC DNA]</scope>
    <source>
        <strain evidence="3">zrk23</strain>
    </source>
</reference>